<evidence type="ECO:0000313" key="3">
    <source>
        <dbReference type="EMBL" id="MFC6021852.1"/>
    </source>
</evidence>
<sequence length="241" mass="26115">MALYVEVPITVSQMEAWLSTDEPPRSTGNNTVRRRWSEFAEAVEQLGRHLWDEATDRSRPNWPPGWLAFVIGGIVLLLVGYVVIPLLAASVGAIAGWTDDGIDWMAAEGFIAVVADPVRAYINERSLTLPINADVLWLAWLVSGAALLILAFAGTIGARIGWVVFGLGTAGMVWSETARPGEWLAVGVTTMWWSALGTLAYRRRPRHPSVVVVPQGSAPPAVDGDTQDATEDRATTDRVPS</sequence>
<evidence type="ECO:0000256" key="1">
    <source>
        <dbReference type="SAM" id="MobiDB-lite"/>
    </source>
</evidence>
<name>A0ABW1KL37_9ACTN</name>
<dbReference type="Proteomes" id="UP001596203">
    <property type="component" value="Unassembled WGS sequence"/>
</dbReference>
<comment type="caution">
    <text evidence="3">The sequence shown here is derived from an EMBL/GenBank/DDBJ whole genome shotgun (WGS) entry which is preliminary data.</text>
</comment>
<reference evidence="4" key="1">
    <citation type="journal article" date="2019" name="Int. J. Syst. Evol. Microbiol.">
        <title>The Global Catalogue of Microorganisms (GCM) 10K type strain sequencing project: providing services to taxonomists for standard genome sequencing and annotation.</title>
        <authorList>
            <consortium name="The Broad Institute Genomics Platform"/>
            <consortium name="The Broad Institute Genome Sequencing Center for Infectious Disease"/>
            <person name="Wu L."/>
            <person name="Ma J."/>
        </authorList>
    </citation>
    <scope>NUCLEOTIDE SEQUENCE [LARGE SCALE GENOMIC DNA]</scope>
    <source>
        <strain evidence="4">ZS-35-S2</strain>
    </source>
</reference>
<protein>
    <submittedName>
        <fullName evidence="3">Uncharacterized protein</fullName>
    </submittedName>
</protein>
<dbReference type="RefSeq" id="WP_377430598.1">
    <property type="nucleotide sequence ID" value="NZ_JBHSPR010000053.1"/>
</dbReference>
<gene>
    <name evidence="3" type="ORF">ACFP2T_37535</name>
</gene>
<evidence type="ECO:0000256" key="2">
    <source>
        <dbReference type="SAM" id="Phobius"/>
    </source>
</evidence>
<keyword evidence="2" id="KW-0812">Transmembrane</keyword>
<feature type="compositionally biased region" description="Basic and acidic residues" evidence="1">
    <location>
        <begin position="230"/>
        <end position="241"/>
    </location>
</feature>
<feature type="region of interest" description="Disordered" evidence="1">
    <location>
        <begin position="211"/>
        <end position="241"/>
    </location>
</feature>
<keyword evidence="2" id="KW-0472">Membrane</keyword>
<feature type="transmembrane region" description="Helical" evidence="2">
    <location>
        <begin position="66"/>
        <end position="95"/>
    </location>
</feature>
<accession>A0ABW1KL37</accession>
<dbReference type="EMBL" id="JBHSPR010000053">
    <property type="protein sequence ID" value="MFC6021852.1"/>
    <property type="molecule type" value="Genomic_DNA"/>
</dbReference>
<keyword evidence="4" id="KW-1185">Reference proteome</keyword>
<feature type="transmembrane region" description="Helical" evidence="2">
    <location>
        <begin position="135"/>
        <end position="153"/>
    </location>
</feature>
<proteinExistence type="predicted"/>
<evidence type="ECO:0000313" key="4">
    <source>
        <dbReference type="Proteomes" id="UP001596203"/>
    </source>
</evidence>
<keyword evidence="2" id="KW-1133">Transmembrane helix</keyword>
<organism evidence="3 4">
    <name type="scientific">Plantactinospora solaniradicis</name>
    <dbReference type="NCBI Taxonomy" id="1723736"/>
    <lineage>
        <taxon>Bacteria</taxon>
        <taxon>Bacillati</taxon>
        <taxon>Actinomycetota</taxon>
        <taxon>Actinomycetes</taxon>
        <taxon>Micromonosporales</taxon>
        <taxon>Micromonosporaceae</taxon>
        <taxon>Plantactinospora</taxon>
    </lineage>
</organism>